<name>A0A9Q0BFU4_9HYPO</name>
<protein>
    <submittedName>
        <fullName evidence="2">Dual specificity protein kinase-like protein</fullName>
    </submittedName>
</protein>
<reference evidence="2" key="2">
    <citation type="submission" date="2022-07" db="EMBL/GenBank/DDBJ databases">
        <authorList>
            <person name="Goncalves M.F.M."/>
            <person name="Hilario S."/>
            <person name="Van De Peer Y."/>
            <person name="Esteves A.C."/>
            <person name="Alves A."/>
        </authorList>
    </citation>
    <scope>NUCLEOTIDE SEQUENCE</scope>
    <source>
        <strain evidence="2">MUM 19.33</strain>
    </source>
</reference>
<sequence length="126" mass="13878">MLSASSSNNHSLFSFGRNGASKQTDEQATGSYDFLPSVSFDDLQTSIESASTEFTLTQFPYGLAPDTVWLDPAEAQYIKSKDQHIFQSLPTCLKPCNGEQTAAKVNRLRGYGRDYGDVDERSKTPP</sequence>
<organism evidence="2 3">
    <name type="scientific">Emericellopsis cladophorae</name>
    <dbReference type="NCBI Taxonomy" id="2686198"/>
    <lineage>
        <taxon>Eukaryota</taxon>
        <taxon>Fungi</taxon>
        <taxon>Dikarya</taxon>
        <taxon>Ascomycota</taxon>
        <taxon>Pezizomycotina</taxon>
        <taxon>Sordariomycetes</taxon>
        <taxon>Hypocreomycetidae</taxon>
        <taxon>Hypocreales</taxon>
        <taxon>Bionectriaceae</taxon>
        <taxon>Emericellopsis</taxon>
    </lineage>
</organism>
<dbReference type="Proteomes" id="UP001055219">
    <property type="component" value="Unassembled WGS sequence"/>
</dbReference>
<feature type="region of interest" description="Disordered" evidence="1">
    <location>
        <begin position="1"/>
        <end position="28"/>
    </location>
</feature>
<reference evidence="2" key="1">
    <citation type="journal article" date="2021" name="J Fungi (Basel)">
        <title>Genomic and Metabolomic Analyses of the Marine Fungus Emericellopsis cladophorae: Insights into Saltwater Adaptability Mechanisms and Its Biosynthetic Potential.</title>
        <authorList>
            <person name="Goncalves M.F.M."/>
            <person name="Hilario S."/>
            <person name="Van de Peer Y."/>
            <person name="Esteves A.C."/>
            <person name="Alves A."/>
        </authorList>
    </citation>
    <scope>NUCLEOTIDE SEQUENCE</scope>
    <source>
        <strain evidence="2">MUM 19.33</strain>
    </source>
</reference>
<feature type="compositionally biased region" description="Low complexity" evidence="1">
    <location>
        <begin position="1"/>
        <end position="15"/>
    </location>
</feature>
<proteinExistence type="predicted"/>
<keyword evidence="2" id="KW-0808">Transferase</keyword>
<dbReference type="AlphaFoldDB" id="A0A9Q0BFU4"/>
<dbReference type="OrthoDB" id="9332038at2759"/>
<evidence type="ECO:0000313" key="3">
    <source>
        <dbReference type="Proteomes" id="UP001055219"/>
    </source>
</evidence>
<evidence type="ECO:0000313" key="2">
    <source>
        <dbReference type="EMBL" id="KAI6784367.1"/>
    </source>
</evidence>
<keyword evidence="3" id="KW-1185">Reference proteome</keyword>
<evidence type="ECO:0000256" key="1">
    <source>
        <dbReference type="SAM" id="MobiDB-lite"/>
    </source>
</evidence>
<accession>A0A9Q0BFU4</accession>
<dbReference type="EMBL" id="JAGIXG020000004">
    <property type="protein sequence ID" value="KAI6784367.1"/>
    <property type="molecule type" value="Genomic_DNA"/>
</dbReference>
<gene>
    <name evidence="2" type="ORF">J7T54_006412</name>
</gene>
<dbReference type="GeneID" id="75832890"/>
<dbReference type="GO" id="GO:0016301">
    <property type="term" value="F:kinase activity"/>
    <property type="evidence" value="ECO:0007669"/>
    <property type="project" value="UniProtKB-KW"/>
</dbReference>
<keyword evidence="2" id="KW-0418">Kinase</keyword>
<comment type="caution">
    <text evidence="2">The sequence shown here is derived from an EMBL/GenBank/DDBJ whole genome shotgun (WGS) entry which is preliminary data.</text>
</comment>
<dbReference type="RefSeq" id="XP_051365223.1">
    <property type="nucleotide sequence ID" value="XM_051502840.1"/>
</dbReference>